<organism evidence="2">
    <name type="scientific">Dipodfec virus RodF1_52</name>
    <dbReference type="NCBI Taxonomy" id="2929301"/>
    <lineage>
        <taxon>Viruses</taxon>
        <taxon>Monodnaviria</taxon>
        <taxon>Sangervirae</taxon>
        <taxon>Phixviricota</taxon>
        <taxon>Malgrandaviricetes</taxon>
        <taxon>Petitvirales</taxon>
        <taxon>Microviridae</taxon>
    </lineage>
</organism>
<reference evidence="2" key="1">
    <citation type="submission" date="2022-02" db="EMBL/GenBank/DDBJ databases">
        <title>Towards deciphering the DNA virus diversity associated with rodent species in the families Cricetidae and Heteromyidae.</title>
        <authorList>
            <person name="Lund M."/>
            <person name="Larsen B.B."/>
            <person name="Gryseels S."/>
            <person name="Kraberger S."/>
            <person name="Rowsey D.M."/>
            <person name="Steger L."/>
            <person name="Yule K.M."/>
            <person name="Upham N.S."/>
            <person name="Worobey M."/>
            <person name="Van Doorslaer K."/>
            <person name="Varsani A."/>
        </authorList>
    </citation>
    <scope>NUCLEOTIDE SEQUENCE</scope>
    <source>
        <strain evidence="2">NeonRodF1_52</strain>
    </source>
</reference>
<dbReference type="EMBL" id="OM869703">
    <property type="protein sequence ID" value="UPW41970.1"/>
    <property type="molecule type" value="Genomic_DNA"/>
</dbReference>
<accession>A0A976R8D9</accession>
<sequence>MARHSTLQAPPQYTSGEWRRTSSGVATNNPYFDGYSTGTPISGVSSAQGVSSSSGITAGSGFVPSALGSGYSLDSLVSMMQNIQAQNNAWSAEQAQKQMDFQSASADKAMKFNADQADLSRQWQEMMSNTAHQREIKDLQAAGLNPVLSAMGGNGAPVTSGATASGYASDGAKGDTDTSLAPALVSLFGSIMSSQTALANTAVSAATQSAVADKYTAMSKYVSELQSQTTLTSANISAMASKYVAETHAGASMYGADTAAQASKVAASIHAAAQKYGYDLSALTQKEIASFNAEVNKQLKSMDLQHDFDIREAYPSNLFQLGSSLFGSLSDSGAGLSGLSSIFDVLQGEGLNLNLFDALRRGFVGNGSSYGGGGGRGGR</sequence>
<feature type="region of interest" description="Disordered" evidence="1">
    <location>
        <begin position="1"/>
        <end position="24"/>
    </location>
</feature>
<proteinExistence type="predicted"/>
<protein>
    <submittedName>
        <fullName evidence="2">DNA pilot protein</fullName>
    </submittedName>
</protein>
<evidence type="ECO:0000256" key="1">
    <source>
        <dbReference type="SAM" id="MobiDB-lite"/>
    </source>
</evidence>
<name>A0A976R8D9_9VIRU</name>
<evidence type="ECO:0000313" key="2">
    <source>
        <dbReference type="EMBL" id="UPW41970.1"/>
    </source>
</evidence>